<dbReference type="PANTHER" id="PTHR43539">
    <property type="entry name" value="FLAVIN-BINDING MONOOXYGENASE-LIKE PROTEIN (AFU_ORTHOLOGUE AFUA_4G09220)"/>
    <property type="match status" value="1"/>
</dbReference>
<dbReference type="PRINTS" id="PR00368">
    <property type="entry name" value="FADPNR"/>
</dbReference>
<dbReference type="Proteomes" id="UP001144313">
    <property type="component" value="Unassembled WGS sequence"/>
</dbReference>
<organism evidence="2 3">
    <name type="scientific">Glycomyces algeriensis</name>
    <dbReference type="NCBI Taxonomy" id="256037"/>
    <lineage>
        <taxon>Bacteria</taxon>
        <taxon>Bacillati</taxon>
        <taxon>Actinomycetota</taxon>
        <taxon>Actinomycetes</taxon>
        <taxon>Glycomycetales</taxon>
        <taxon>Glycomycetaceae</taxon>
        <taxon>Glycomyces</taxon>
    </lineage>
</organism>
<accession>A0A9W6G983</accession>
<dbReference type="Gene3D" id="3.50.50.60">
    <property type="entry name" value="FAD/NAD(P)-binding domain"/>
    <property type="match status" value="1"/>
</dbReference>
<gene>
    <name evidence="2" type="ORF">GALLR39Z86_24670</name>
</gene>
<dbReference type="Pfam" id="PF13738">
    <property type="entry name" value="Pyr_redox_3"/>
    <property type="match status" value="1"/>
</dbReference>
<keyword evidence="3" id="KW-1185">Reference proteome</keyword>
<name>A0A9W6G983_9ACTN</name>
<dbReference type="GO" id="GO:0004497">
    <property type="term" value="F:monooxygenase activity"/>
    <property type="evidence" value="ECO:0007669"/>
    <property type="project" value="TreeGrafter"/>
</dbReference>
<dbReference type="PRINTS" id="PR00469">
    <property type="entry name" value="PNDRDTASEII"/>
</dbReference>
<dbReference type="EMBL" id="BSDT01000001">
    <property type="protein sequence ID" value="GLI42617.1"/>
    <property type="molecule type" value="Genomic_DNA"/>
</dbReference>
<evidence type="ECO:0000256" key="1">
    <source>
        <dbReference type="ARBA" id="ARBA00023002"/>
    </source>
</evidence>
<dbReference type="GO" id="GO:0050660">
    <property type="term" value="F:flavin adenine dinucleotide binding"/>
    <property type="evidence" value="ECO:0007669"/>
    <property type="project" value="TreeGrafter"/>
</dbReference>
<evidence type="ECO:0000313" key="2">
    <source>
        <dbReference type="EMBL" id="GLI42617.1"/>
    </source>
</evidence>
<reference evidence="2" key="1">
    <citation type="submission" date="2022-12" db="EMBL/GenBank/DDBJ databases">
        <title>Reference genome sequencing for broad-spectrum identification of bacterial and archaeal isolates by mass spectrometry.</title>
        <authorList>
            <person name="Sekiguchi Y."/>
            <person name="Tourlousse D.M."/>
        </authorList>
    </citation>
    <scope>NUCLEOTIDE SEQUENCE</scope>
    <source>
        <strain evidence="2">LLR39Z86</strain>
    </source>
</reference>
<evidence type="ECO:0000313" key="3">
    <source>
        <dbReference type="Proteomes" id="UP001144313"/>
    </source>
</evidence>
<dbReference type="AlphaFoldDB" id="A0A9W6G983"/>
<dbReference type="PANTHER" id="PTHR43539:SF78">
    <property type="entry name" value="FLAVIN-CONTAINING MONOOXYGENASE"/>
    <property type="match status" value="1"/>
</dbReference>
<proteinExistence type="predicted"/>
<comment type="caution">
    <text evidence="2">The sequence shown here is derived from an EMBL/GenBank/DDBJ whole genome shotgun (WGS) entry which is preliminary data.</text>
</comment>
<protein>
    <submittedName>
        <fullName evidence="2">Oxidoreductase</fullName>
    </submittedName>
</protein>
<keyword evidence="1" id="KW-0560">Oxidoreductase</keyword>
<dbReference type="InterPro" id="IPR036188">
    <property type="entry name" value="FAD/NAD-bd_sf"/>
</dbReference>
<dbReference type="SUPFAM" id="SSF51905">
    <property type="entry name" value="FAD/NAD(P)-binding domain"/>
    <property type="match status" value="2"/>
</dbReference>
<dbReference type="InterPro" id="IPR050982">
    <property type="entry name" value="Auxin_biosynth/cation_transpt"/>
</dbReference>
<sequence length="377" mass="41107">MKGLTQRNRPLGAVVPLEVNREVEVVVIGAGQAGLSAAYYLRRHFAPGTGFAVLDHAPHAGGAWQFRWPTLTFATVNGVYRLPGMDVPEPEPTTPVSGVISQYFTDYEREFDLRVQRPVSVSAVRSLPDERLEVVTDRGTWITRALINATGTWERPFWPRYAGQDRFNGRQLHTAQYRGPDEFAGRRVAVVGGGISGIQHLLEIDPLAASTHWITRREPQWRSGDFNPDRGREAVAMVEERVRRGLRPQSVISVTGVPMTPAIRAAREAGVLDRLPMFDQITPDGLRWDDGRFIAVDTILWATGFRAALDHLAPLKLRGSGGGIIMDGTRVAADPRVHLVGYGPSASTVGANRAGRAAVSAIRAFLGATSAPAAARV</sequence>